<keyword evidence="10" id="KW-1185">Reference proteome</keyword>
<dbReference type="PROSITE" id="PS00108">
    <property type="entry name" value="PROTEIN_KINASE_ST"/>
    <property type="match status" value="1"/>
</dbReference>
<dbReference type="SUPFAM" id="SSF48403">
    <property type="entry name" value="Ankyrin repeat"/>
    <property type="match status" value="1"/>
</dbReference>
<dbReference type="InParanoid" id="A0A0G4FFH5"/>
<evidence type="ECO:0000256" key="3">
    <source>
        <dbReference type="ARBA" id="ARBA00022741"/>
    </source>
</evidence>
<dbReference type="SUPFAM" id="SSF56112">
    <property type="entry name" value="Protein kinase-like (PK-like)"/>
    <property type="match status" value="1"/>
</dbReference>
<feature type="compositionally biased region" description="Low complexity" evidence="7">
    <location>
        <begin position="317"/>
        <end position="341"/>
    </location>
</feature>
<dbReference type="PROSITE" id="PS00107">
    <property type="entry name" value="PROTEIN_KINASE_ATP"/>
    <property type="match status" value="1"/>
</dbReference>
<protein>
    <recommendedName>
        <fullName evidence="8">Protein kinase domain-containing protein</fullName>
    </recommendedName>
</protein>
<evidence type="ECO:0000256" key="7">
    <source>
        <dbReference type="SAM" id="MobiDB-lite"/>
    </source>
</evidence>
<accession>A0A0G4FFH5</accession>
<evidence type="ECO:0000313" key="9">
    <source>
        <dbReference type="EMBL" id="CEM11962.1"/>
    </source>
</evidence>
<dbReference type="InterPro" id="IPR008271">
    <property type="entry name" value="Ser/Thr_kinase_AS"/>
</dbReference>
<dbReference type="Proteomes" id="UP000041254">
    <property type="component" value="Unassembled WGS sequence"/>
</dbReference>
<gene>
    <name evidence="9" type="ORF">Vbra_15298</name>
</gene>
<keyword evidence="3 6" id="KW-0547">Nucleotide-binding</keyword>
<dbReference type="InterPro" id="IPR017441">
    <property type="entry name" value="Protein_kinase_ATP_BS"/>
</dbReference>
<evidence type="ECO:0000256" key="6">
    <source>
        <dbReference type="PROSITE-ProRule" id="PRU10141"/>
    </source>
</evidence>
<dbReference type="PANTHER" id="PTHR44329:SF288">
    <property type="entry name" value="MITOGEN-ACTIVATED PROTEIN KINASE KINASE KINASE 20"/>
    <property type="match status" value="1"/>
</dbReference>
<dbReference type="OMA" id="ANCHPFC"/>
<reference evidence="9 10" key="1">
    <citation type="submission" date="2014-11" db="EMBL/GenBank/DDBJ databases">
        <authorList>
            <person name="Zhu J."/>
            <person name="Qi W."/>
            <person name="Song R."/>
        </authorList>
    </citation>
    <scope>NUCLEOTIDE SEQUENCE [LARGE SCALE GENOMIC DNA]</scope>
</reference>
<keyword evidence="2" id="KW-0808">Transferase</keyword>
<name>A0A0G4FFH5_VITBC</name>
<dbReference type="EMBL" id="CDMY01000429">
    <property type="protein sequence ID" value="CEM11962.1"/>
    <property type="molecule type" value="Genomic_DNA"/>
</dbReference>
<dbReference type="STRING" id="1169540.A0A0G4FFH5"/>
<dbReference type="Pfam" id="PF00069">
    <property type="entry name" value="Pkinase"/>
    <property type="match status" value="1"/>
</dbReference>
<dbReference type="InterPro" id="IPR036770">
    <property type="entry name" value="Ankyrin_rpt-contain_sf"/>
</dbReference>
<feature type="binding site" evidence="6">
    <location>
        <position position="39"/>
    </location>
    <ligand>
        <name>ATP</name>
        <dbReference type="ChEBI" id="CHEBI:30616"/>
    </ligand>
</feature>
<keyword evidence="4" id="KW-0418">Kinase</keyword>
<evidence type="ECO:0000256" key="1">
    <source>
        <dbReference type="ARBA" id="ARBA00005843"/>
    </source>
</evidence>
<evidence type="ECO:0000256" key="5">
    <source>
        <dbReference type="ARBA" id="ARBA00022840"/>
    </source>
</evidence>
<dbReference type="SMART" id="SM00248">
    <property type="entry name" value="ANK"/>
    <property type="match status" value="5"/>
</dbReference>
<dbReference type="OrthoDB" id="339325at2759"/>
<dbReference type="InterPro" id="IPR011009">
    <property type="entry name" value="Kinase-like_dom_sf"/>
</dbReference>
<dbReference type="VEuPathDB" id="CryptoDB:Vbra_15298"/>
<comment type="similarity">
    <text evidence="1">Belongs to the protein kinase superfamily. TKL Ser/Thr protein kinase family.</text>
</comment>
<dbReference type="Pfam" id="PF12796">
    <property type="entry name" value="Ank_2"/>
    <property type="match status" value="2"/>
</dbReference>
<organism evidence="9 10">
    <name type="scientific">Vitrella brassicaformis (strain CCMP3155)</name>
    <dbReference type="NCBI Taxonomy" id="1169540"/>
    <lineage>
        <taxon>Eukaryota</taxon>
        <taxon>Sar</taxon>
        <taxon>Alveolata</taxon>
        <taxon>Colpodellida</taxon>
        <taxon>Vitrellaceae</taxon>
        <taxon>Vitrella</taxon>
    </lineage>
</organism>
<dbReference type="InterPro" id="IPR051681">
    <property type="entry name" value="Ser/Thr_Kinases-Pseudokinases"/>
</dbReference>
<dbReference type="InterPro" id="IPR000719">
    <property type="entry name" value="Prot_kinase_dom"/>
</dbReference>
<dbReference type="CDD" id="cd13999">
    <property type="entry name" value="STKc_MAP3K-like"/>
    <property type="match status" value="1"/>
</dbReference>
<evidence type="ECO:0000259" key="8">
    <source>
        <dbReference type="PROSITE" id="PS50011"/>
    </source>
</evidence>
<proteinExistence type="inferred from homology"/>
<dbReference type="AlphaFoldDB" id="A0A0G4FFH5"/>
<dbReference type="SMART" id="SM00220">
    <property type="entry name" value="S_TKc"/>
    <property type="match status" value="1"/>
</dbReference>
<dbReference type="GO" id="GO:0004674">
    <property type="term" value="F:protein serine/threonine kinase activity"/>
    <property type="evidence" value="ECO:0007669"/>
    <property type="project" value="TreeGrafter"/>
</dbReference>
<dbReference type="PROSITE" id="PS50011">
    <property type="entry name" value="PROTEIN_KINASE_DOM"/>
    <property type="match status" value="1"/>
</dbReference>
<dbReference type="Gene3D" id="1.25.40.20">
    <property type="entry name" value="Ankyrin repeat-containing domain"/>
    <property type="match status" value="2"/>
</dbReference>
<evidence type="ECO:0000256" key="4">
    <source>
        <dbReference type="ARBA" id="ARBA00022777"/>
    </source>
</evidence>
<keyword evidence="5 6" id="KW-0067">ATP-binding</keyword>
<dbReference type="InterPro" id="IPR002110">
    <property type="entry name" value="Ankyrin_rpt"/>
</dbReference>
<dbReference type="GO" id="GO:0005524">
    <property type="term" value="F:ATP binding"/>
    <property type="evidence" value="ECO:0007669"/>
    <property type="project" value="UniProtKB-UniRule"/>
</dbReference>
<sequence length="572" mass="62731">MVDLVIDPKDLTVSDKELGSGGFGVVRRGELRGRPVAVKIYKANEELDQASQFMEVLKEAFPMAQLRHPNIVQLLGVCRDDKHGLMIVLELCEGGSLADYLAKHGPLPPDVRDRFAKQICEGLQYLHDQGIVHRDLKPENILLGERLTLKISDFGMIRGAQRNTTLTFIGGTANYMPPEGFDTDLDKLTVKADIWALGGILGEIHGGRRPFEGKGPPQISHKVVNMKEIPAIPASLPPHIKDAIKSCFAFKAASRPTARQVLDKLKISPLPTPSPPQPDRDTDTAKENMAAEPSHKGPLRWLFGSSKRQTAASPRTSVSPVGHSSGVHMSTVSTTTGPTSSLAKTSQPPSQHRGLLSQLRVVKTPPSAPQPQIKHNDIFKAVRDNDEESVRLLIAKEGKDILDKRYGYAARTPFLLAAEEGHVGVMKVIHERKPDVLKQTDEYGENALHWAAEYGRLAAVNQLLSWDPKLIDARGKRGNTPFIMAAGNGHVDVLEPMYAEGGEKLLTQTNKLGDTALHRAAGCGKSAAVSQLLEWGGGALLDIKNNDGQTPWDYTVKYDKPKIREIMRPYKR</sequence>
<evidence type="ECO:0000256" key="2">
    <source>
        <dbReference type="ARBA" id="ARBA00022679"/>
    </source>
</evidence>
<feature type="region of interest" description="Disordered" evidence="7">
    <location>
        <begin position="264"/>
        <end position="353"/>
    </location>
</feature>
<dbReference type="PANTHER" id="PTHR44329">
    <property type="entry name" value="SERINE/THREONINE-PROTEIN KINASE TNNI3K-RELATED"/>
    <property type="match status" value="1"/>
</dbReference>
<evidence type="ECO:0000313" key="10">
    <source>
        <dbReference type="Proteomes" id="UP000041254"/>
    </source>
</evidence>
<dbReference type="PhylomeDB" id="A0A0G4FFH5"/>
<dbReference type="Gene3D" id="1.10.510.10">
    <property type="entry name" value="Transferase(Phosphotransferase) domain 1"/>
    <property type="match status" value="1"/>
</dbReference>
<feature type="domain" description="Protein kinase" evidence="8">
    <location>
        <begin position="12"/>
        <end position="271"/>
    </location>
</feature>
<feature type="compositionally biased region" description="Polar residues" evidence="7">
    <location>
        <begin position="306"/>
        <end position="316"/>
    </location>
</feature>